<evidence type="ECO:0000313" key="2">
    <source>
        <dbReference type="EMBL" id="GAC14335.1"/>
    </source>
</evidence>
<keyword evidence="1" id="KW-0472">Membrane</keyword>
<keyword evidence="1" id="KW-0812">Transmembrane</keyword>
<evidence type="ECO:0000256" key="1">
    <source>
        <dbReference type="SAM" id="Phobius"/>
    </source>
</evidence>
<feature type="transmembrane region" description="Helical" evidence="1">
    <location>
        <begin position="63"/>
        <end position="82"/>
    </location>
</feature>
<dbReference type="eggNOG" id="ENOG502ZCUF">
    <property type="taxonomic scope" value="Bacteria"/>
</dbReference>
<feature type="transmembrane region" description="Helical" evidence="1">
    <location>
        <begin position="94"/>
        <end position="116"/>
    </location>
</feature>
<protein>
    <recommendedName>
        <fullName evidence="4">NAD/FAD-utilizing enzyme</fullName>
    </recommendedName>
</protein>
<dbReference type="STRING" id="1127673.GLIP_1702"/>
<name>K6YST3_9ALTE</name>
<accession>K6YST3</accession>
<reference evidence="2 3" key="1">
    <citation type="journal article" date="2017" name="Antonie Van Leeuwenhoek">
        <title>Rhizobium rhizosphaerae sp. nov., a novel species isolated from rice rhizosphere.</title>
        <authorList>
            <person name="Zhao J.J."/>
            <person name="Zhang J."/>
            <person name="Zhang R.J."/>
            <person name="Zhang C.W."/>
            <person name="Yin H.Q."/>
            <person name="Zhang X.X."/>
        </authorList>
    </citation>
    <scope>NUCLEOTIDE SEQUENCE [LARGE SCALE GENOMIC DNA]</scope>
    <source>
        <strain evidence="2 3">E3</strain>
    </source>
</reference>
<dbReference type="EMBL" id="BAEN01000036">
    <property type="protein sequence ID" value="GAC14335.1"/>
    <property type="molecule type" value="Genomic_DNA"/>
</dbReference>
<evidence type="ECO:0008006" key="4">
    <source>
        <dbReference type="Google" id="ProtNLM"/>
    </source>
</evidence>
<dbReference type="Proteomes" id="UP000006334">
    <property type="component" value="Unassembled WGS sequence"/>
</dbReference>
<sequence length="185" mass="20806">MKRQYYISDDLNDLKIIQNELEQRGFSSPQLHVLSENDAEVEKHHLHAIESVLKKDVVRSTELGALVGVIGAALVLLLAYSMQWHQSPAGWIPFGFLAAIILGFCTWEGGLIGIQVPNYQFKQFQKLLQDGKHIFFVDATDEQLEIVEQVASLHANLELAGTGESTPEWVVKGQDKFNNFMKVMP</sequence>
<dbReference type="RefSeq" id="WP_008844151.1">
    <property type="nucleotide sequence ID" value="NZ_BAEN01000036.1"/>
</dbReference>
<dbReference type="OrthoDB" id="5905880at2"/>
<evidence type="ECO:0000313" key="3">
    <source>
        <dbReference type="Proteomes" id="UP000006334"/>
    </source>
</evidence>
<organism evidence="2 3">
    <name type="scientific">Aliiglaciecola lipolytica E3</name>
    <dbReference type="NCBI Taxonomy" id="1127673"/>
    <lineage>
        <taxon>Bacteria</taxon>
        <taxon>Pseudomonadati</taxon>
        <taxon>Pseudomonadota</taxon>
        <taxon>Gammaproteobacteria</taxon>
        <taxon>Alteromonadales</taxon>
        <taxon>Alteromonadaceae</taxon>
        <taxon>Aliiglaciecola</taxon>
    </lineage>
</organism>
<comment type="caution">
    <text evidence="2">The sequence shown here is derived from an EMBL/GenBank/DDBJ whole genome shotgun (WGS) entry which is preliminary data.</text>
</comment>
<proteinExistence type="predicted"/>
<keyword evidence="1" id="KW-1133">Transmembrane helix</keyword>
<dbReference type="AlphaFoldDB" id="K6YST3"/>
<keyword evidence="3" id="KW-1185">Reference proteome</keyword>
<gene>
    <name evidence="2" type="ORF">GLIP_1702</name>
</gene>